<evidence type="ECO:0000313" key="2">
    <source>
        <dbReference type="EMBL" id="SNB61409.1"/>
    </source>
</evidence>
<gene>
    <name evidence="2" type="ORF">SAMN07250955_102225</name>
</gene>
<dbReference type="InterPro" id="IPR054539">
    <property type="entry name" value="Beta-prop_PDH"/>
</dbReference>
<dbReference type="EMBL" id="FYEH01000002">
    <property type="protein sequence ID" value="SNB61409.1"/>
    <property type="molecule type" value="Genomic_DNA"/>
</dbReference>
<dbReference type="PANTHER" id="PTHR19328">
    <property type="entry name" value="HEDGEHOG-INTERACTING PROTEIN"/>
    <property type="match status" value="1"/>
</dbReference>
<dbReference type="RefSeq" id="WP_088560080.1">
    <property type="nucleotide sequence ID" value="NZ_FYEH01000002.1"/>
</dbReference>
<sequence>MSETQSFAAPAMPDLPAPYATPSVVNFATVTGWPEGLSPKAPSGFKVTKWATGLDYPRWFHLLPNGDVLIAESRTKLLPRHDPKDPGVEGQIRARSLGKSADRITLFRDADGDGIYETRSLFLGGLNQPLGMALVGEKFFVGNTDGVVVFDYQQGATSLRGPGRKILELPAGGYNNHWTRNVVAAPDGKSLFVTVGSASNVAEYGIEEEHRRACILQIDLDGGNERLYASGLRNPVGLDFEPVSGQPWTAVNERDELGDELVPDYVTTVQEGGFYGWPYSYFGSIEDPRLAGQRPDLVARSIRPDLAVGSHTASLGLLFYRGQAFPERYRGGMFIGQHGSWNRAELSGYQVAFVPFSGGRPSGALEPFLTGFTKQDDPNSVHGRPCGLLELPDGSLLVADDAGDTIWRVVAEK</sequence>
<organism evidence="2 3">
    <name type="scientific">Arboricoccus pini</name>
    <dbReference type="NCBI Taxonomy" id="1963835"/>
    <lineage>
        <taxon>Bacteria</taxon>
        <taxon>Pseudomonadati</taxon>
        <taxon>Pseudomonadota</taxon>
        <taxon>Alphaproteobacteria</taxon>
        <taxon>Geminicoccales</taxon>
        <taxon>Geminicoccaceae</taxon>
        <taxon>Arboricoccus</taxon>
    </lineage>
</organism>
<dbReference type="PANTHER" id="PTHR19328:SF55">
    <property type="entry name" value="BLR6566 PROTEIN"/>
    <property type="match status" value="1"/>
</dbReference>
<name>A0A212QPW0_9PROT</name>
<feature type="domain" description="Pyrroloquinoline quinone-dependent pyranose dehydrogenase beta-propeller" evidence="1">
    <location>
        <begin position="40"/>
        <end position="258"/>
    </location>
</feature>
<dbReference type="Gene3D" id="2.120.10.30">
    <property type="entry name" value="TolB, C-terminal domain"/>
    <property type="match status" value="1"/>
</dbReference>
<dbReference type="Pfam" id="PF22807">
    <property type="entry name" value="TrAA12"/>
    <property type="match status" value="2"/>
</dbReference>
<proteinExistence type="predicted"/>
<keyword evidence="3" id="KW-1185">Reference proteome</keyword>
<dbReference type="InterPro" id="IPR011041">
    <property type="entry name" value="Quinoprot_gluc/sorb_DH_b-prop"/>
</dbReference>
<dbReference type="OrthoDB" id="9770043at2"/>
<reference evidence="2 3" key="1">
    <citation type="submission" date="2017-06" db="EMBL/GenBank/DDBJ databases">
        <authorList>
            <person name="Kim H.J."/>
            <person name="Triplett B.A."/>
        </authorList>
    </citation>
    <scope>NUCLEOTIDE SEQUENCE [LARGE SCALE GENOMIC DNA]</scope>
    <source>
        <strain evidence="2 3">B29T1</strain>
    </source>
</reference>
<accession>A0A212QPW0</accession>
<protein>
    <submittedName>
        <fullName evidence="2">Glucose/arabinose dehydrogenase, beta-propeller fold</fullName>
    </submittedName>
</protein>
<evidence type="ECO:0000313" key="3">
    <source>
        <dbReference type="Proteomes" id="UP000197065"/>
    </source>
</evidence>
<dbReference type="AlphaFoldDB" id="A0A212QPW0"/>
<dbReference type="Proteomes" id="UP000197065">
    <property type="component" value="Unassembled WGS sequence"/>
</dbReference>
<feature type="domain" description="Pyrroloquinoline quinone-dependent pyranose dehydrogenase beta-propeller" evidence="1">
    <location>
        <begin position="301"/>
        <end position="408"/>
    </location>
</feature>
<dbReference type="SUPFAM" id="SSF50952">
    <property type="entry name" value="Soluble quinoprotein glucose dehydrogenase"/>
    <property type="match status" value="1"/>
</dbReference>
<evidence type="ECO:0000259" key="1">
    <source>
        <dbReference type="Pfam" id="PF22807"/>
    </source>
</evidence>
<dbReference type="InterPro" id="IPR011042">
    <property type="entry name" value="6-blade_b-propeller_TolB-like"/>
</dbReference>